<evidence type="ECO:0000313" key="1">
    <source>
        <dbReference type="EMBL" id="CRZ01601.1"/>
    </source>
</evidence>
<sequence>LVYKNIYCAIALRDSVEYRRFDLAFNRELMITLIMYSTSGAHQSHFQQSLIKVHDPSSSSFLNTSYALTRSASTFRPANHLPSSDILAFAADDGSSNKMNTSGDMPDLETIFN</sequence>
<reference evidence="1" key="1">
    <citation type="submission" date="2015-04" db="EMBL/GenBank/DDBJ databases">
        <title>The genome sequence of the plant pathogenic Rhizarian Plasmodiophora brassicae reveals insights in its biotrophic life cycle and the origin of chitin synthesis.</title>
        <authorList>
            <person name="Schwelm A."/>
            <person name="Fogelqvist J."/>
            <person name="Knaust A."/>
            <person name="Julke S."/>
            <person name="Lilja T."/>
            <person name="Dhandapani V."/>
            <person name="Bonilla-Rosso G."/>
            <person name="Karlsson M."/>
            <person name="Shevchenko A."/>
            <person name="Choi S.R."/>
            <person name="Kim H.G."/>
            <person name="Park J.Y."/>
            <person name="Lim Y.P."/>
            <person name="Ludwig-Muller J."/>
            <person name="Dixelius C."/>
        </authorList>
    </citation>
    <scope>NUCLEOTIDE SEQUENCE</scope>
    <source>
        <tissue evidence="1">Potato root galls</tissue>
    </source>
</reference>
<dbReference type="EMBL" id="HACM01001159">
    <property type="protein sequence ID" value="CRZ01601.1"/>
    <property type="molecule type" value="Transcribed_RNA"/>
</dbReference>
<proteinExistence type="predicted"/>
<dbReference type="AlphaFoldDB" id="A0A0H5QJU2"/>
<feature type="non-terminal residue" evidence="1">
    <location>
        <position position="1"/>
    </location>
</feature>
<protein>
    <submittedName>
        <fullName evidence="1">Uncharacterized protein</fullName>
    </submittedName>
</protein>
<organism evidence="1">
    <name type="scientific">Spongospora subterranea</name>
    <dbReference type="NCBI Taxonomy" id="70186"/>
    <lineage>
        <taxon>Eukaryota</taxon>
        <taxon>Sar</taxon>
        <taxon>Rhizaria</taxon>
        <taxon>Endomyxa</taxon>
        <taxon>Phytomyxea</taxon>
        <taxon>Plasmodiophorida</taxon>
        <taxon>Plasmodiophoridae</taxon>
        <taxon>Spongospora</taxon>
    </lineage>
</organism>
<accession>A0A0H5QJU2</accession>
<name>A0A0H5QJU2_9EUKA</name>